<keyword evidence="3" id="KW-0804">Transcription</keyword>
<keyword evidence="4" id="KW-0539">Nucleus</keyword>
<dbReference type="Pfam" id="PF00010">
    <property type="entry name" value="HLH"/>
    <property type="match status" value="1"/>
</dbReference>
<dbReference type="SMART" id="SM00353">
    <property type="entry name" value="HLH"/>
    <property type="match status" value="1"/>
</dbReference>
<feature type="region of interest" description="Disordered" evidence="7">
    <location>
        <begin position="167"/>
        <end position="198"/>
    </location>
</feature>
<feature type="region of interest" description="Disordered" evidence="7">
    <location>
        <begin position="32"/>
        <end position="58"/>
    </location>
</feature>
<reference evidence="9 10" key="1">
    <citation type="submission" date="2017-12" db="EMBL/GenBank/DDBJ databases">
        <title>Integrating genomic resources of turbot (Scophthalmus maximus) in depth evaluation of genetic and physical mapping variation across individuals.</title>
        <authorList>
            <person name="Martinez P."/>
        </authorList>
    </citation>
    <scope>NUCLEOTIDE SEQUENCE [LARGE SCALE GENOMIC DNA]</scope>
</reference>
<keyword evidence="2" id="KW-0238">DNA-binding</keyword>
<dbReference type="CDD" id="cd11417">
    <property type="entry name" value="bHLH_TS_PTF1A"/>
    <property type="match status" value="1"/>
</dbReference>
<sequence length="352" mass="39607">MQNCDANRVGKRSRTHFCLLLHRSTQFTSVKKSHARFKNPRVSAPPLEPSVDREQRAREKRRVTVAAGDDQTAEAAQTKMDSVLDPFSALDSFSSPPYFDDDDFFTDHSSRDGHLDTDDFLDDDVDFLASHFQDYYGKDGGGRAAPHDADYDIGDLSFSSSSSTFSYGGADSSPGTSPHAGHRGGSLLKRRRRMRSDREMLQLRQAANVRERRRMQSINDAFEGLRSHIPTLPYEKRLSKVDTLRLAIGYINFLAELVQSDLPIRNSSSEMHVQPKKVIICHRGTRSPSPSDPDYGLPPLAGHSLSWSDEKQLREQNIIRTAKVWTPEDPRKLHNKPGFMDIENEPPLGLVA</sequence>
<dbReference type="SUPFAM" id="SSF47459">
    <property type="entry name" value="HLH, helix-loop-helix DNA-binding domain"/>
    <property type="match status" value="1"/>
</dbReference>
<evidence type="ECO:0000313" key="10">
    <source>
        <dbReference type="Proteomes" id="UP000246464"/>
    </source>
</evidence>
<evidence type="ECO:0000313" key="9">
    <source>
        <dbReference type="EMBL" id="AWP04676.1"/>
    </source>
</evidence>
<dbReference type="AlphaFoldDB" id="A0A2U9BLY3"/>
<dbReference type="FunFam" id="4.10.280.10:FF:000035">
    <property type="entry name" value="Pancreas-specific transcription factor 1a"/>
    <property type="match status" value="1"/>
</dbReference>
<evidence type="ECO:0000256" key="1">
    <source>
        <dbReference type="ARBA" id="ARBA00023015"/>
    </source>
</evidence>
<dbReference type="Gene3D" id="4.10.280.10">
    <property type="entry name" value="Helix-loop-helix DNA-binding domain"/>
    <property type="match status" value="1"/>
</dbReference>
<organism evidence="9 10">
    <name type="scientific">Scophthalmus maximus</name>
    <name type="common">Turbot</name>
    <name type="synonym">Psetta maxima</name>
    <dbReference type="NCBI Taxonomy" id="52904"/>
    <lineage>
        <taxon>Eukaryota</taxon>
        <taxon>Metazoa</taxon>
        <taxon>Chordata</taxon>
        <taxon>Craniata</taxon>
        <taxon>Vertebrata</taxon>
        <taxon>Euteleostomi</taxon>
        <taxon>Actinopterygii</taxon>
        <taxon>Neopterygii</taxon>
        <taxon>Teleostei</taxon>
        <taxon>Neoteleostei</taxon>
        <taxon>Acanthomorphata</taxon>
        <taxon>Carangaria</taxon>
        <taxon>Pleuronectiformes</taxon>
        <taxon>Pleuronectoidei</taxon>
        <taxon>Scophthalmidae</taxon>
        <taxon>Scophthalmus</taxon>
    </lineage>
</organism>
<dbReference type="InterPro" id="IPR050283">
    <property type="entry name" value="E-box_TF_Regulators"/>
</dbReference>
<dbReference type="Proteomes" id="UP000246464">
    <property type="component" value="Chromosome 7"/>
</dbReference>
<dbReference type="InterPro" id="IPR011598">
    <property type="entry name" value="bHLH_dom"/>
</dbReference>
<evidence type="ECO:0000256" key="4">
    <source>
        <dbReference type="ARBA" id="ARBA00023242"/>
    </source>
</evidence>
<dbReference type="GO" id="GO:0046983">
    <property type="term" value="F:protein dimerization activity"/>
    <property type="evidence" value="ECO:0007669"/>
    <property type="project" value="InterPro"/>
</dbReference>
<dbReference type="GO" id="GO:0000977">
    <property type="term" value="F:RNA polymerase II transcription regulatory region sequence-specific DNA binding"/>
    <property type="evidence" value="ECO:0007669"/>
    <property type="project" value="TreeGrafter"/>
</dbReference>
<dbReference type="GO" id="GO:0000981">
    <property type="term" value="F:DNA-binding transcription factor activity, RNA polymerase II-specific"/>
    <property type="evidence" value="ECO:0007669"/>
    <property type="project" value="TreeGrafter"/>
</dbReference>
<evidence type="ECO:0000256" key="2">
    <source>
        <dbReference type="ARBA" id="ARBA00023125"/>
    </source>
</evidence>
<dbReference type="PANTHER" id="PTHR23349">
    <property type="entry name" value="BASIC HELIX-LOOP-HELIX TRANSCRIPTION FACTOR, TWIST"/>
    <property type="match status" value="1"/>
</dbReference>
<dbReference type="GO" id="GO:0032502">
    <property type="term" value="P:developmental process"/>
    <property type="evidence" value="ECO:0007669"/>
    <property type="project" value="TreeGrafter"/>
</dbReference>
<name>A0A2U9BLY3_SCOMX</name>
<evidence type="ECO:0000256" key="3">
    <source>
        <dbReference type="ARBA" id="ARBA00023163"/>
    </source>
</evidence>
<evidence type="ECO:0000256" key="7">
    <source>
        <dbReference type="SAM" id="MobiDB-lite"/>
    </source>
</evidence>
<dbReference type="InterPro" id="IPR036638">
    <property type="entry name" value="HLH_DNA-bd_sf"/>
</dbReference>
<evidence type="ECO:0000256" key="5">
    <source>
        <dbReference type="ARBA" id="ARBA00041035"/>
    </source>
</evidence>
<feature type="domain" description="BHLH" evidence="8">
    <location>
        <begin position="202"/>
        <end position="254"/>
    </location>
</feature>
<accession>A0A2U9BLY3</accession>
<gene>
    <name evidence="9" type="ORF">SMAX5B_001290</name>
</gene>
<dbReference type="STRING" id="52904.ENSSMAP00000031301"/>
<keyword evidence="10" id="KW-1185">Reference proteome</keyword>
<protein>
    <recommendedName>
        <fullName evidence="5">Pancreas transcription factor 1 subunit alpha</fullName>
    </recommendedName>
    <alternativeName>
        <fullName evidence="6">Pancreas-specific transcription factor 1a</fullName>
    </alternativeName>
</protein>
<evidence type="ECO:0000259" key="8">
    <source>
        <dbReference type="PROSITE" id="PS50888"/>
    </source>
</evidence>
<keyword evidence="1" id="KW-0805">Transcription regulation</keyword>
<dbReference type="PANTHER" id="PTHR23349:SF59">
    <property type="entry name" value="PANCREAS TRANSCRIPTION FACTOR 1 SUBUNIT ALPHA"/>
    <property type="match status" value="1"/>
</dbReference>
<evidence type="ECO:0000256" key="6">
    <source>
        <dbReference type="ARBA" id="ARBA00043211"/>
    </source>
</evidence>
<feature type="region of interest" description="Disordered" evidence="7">
    <location>
        <begin position="329"/>
        <end position="352"/>
    </location>
</feature>
<dbReference type="EMBL" id="CP026249">
    <property type="protein sequence ID" value="AWP04676.1"/>
    <property type="molecule type" value="Genomic_DNA"/>
</dbReference>
<proteinExistence type="predicted"/>
<dbReference type="PROSITE" id="PS50888">
    <property type="entry name" value="BHLH"/>
    <property type="match status" value="1"/>
</dbReference>